<dbReference type="GO" id="GO:0016020">
    <property type="term" value="C:membrane"/>
    <property type="evidence" value="ECO:0007669"/>
    <property type="project" value="UniProtKB-SubCell"/>
</dbReference>
<sequence length="758" mass="88033">MTTTPSSFKEDFDLAKNSKDLQQEQEQKSLATISTTSSNINTKSNANKNSSRMNISAASRAYLHGFKRLISKPHRKIFFLVVVLILISLGLIMRGVTRNDIYSQYINNSDSGPKKGNDHGMGIAGNIIDTHPKPALVPVKENEFNLVSIEDVNDQVDFDKSVDDKKEKKKKKKKLLRNPKFVFNKSDLFAKLDQDIFDQLKPDWKDTPITNEIINDYTFEKYNIKGYVTNLNGIDPHDTVNTNNHEEVEKFCSKFKYQNYFEYAPESLQSIEEEASLQDLISIRREIITKWPKFKKLLDIHGEKHMAEEDIIRQRWFKFGTSAVWLTEYECYMSVSRVMYAPGGDLTQIKISFGRIQLYDRHWKEIKNRRIFYNDFNIDEEQLRQTFKNIESNLGIIENCPANDPLEYENCVSNNNNLKLIAEKKKIAILDKYSVEFPTLIDVQLGQDQGGFLGSEDPKIITKNYPFEEPYIVFNMKQLDNKRYMHGFYPLRKIDPQIQFTLDSRETQYMEKNWVPFFLQHDESIINNYDRGFIHFIYQFRPLEVLRCSLNDGVCKFTFDVDTLNNFLDSDKDLNKDKLIRGGSQYVSLPSVIPKLSGKNLWVGFPKIHLENCGCGSRFYRPMLSILIEENGVYNEDFIVPIIDFNIDVLGWDRETTKCGGYNVLNPNSISSWDVVNLNEDGTYEDYMTVFLSEADFTSKKLVIKGLLNFIVNTYLNNDIAEHFEITFDSKRALQQSLICISEESKNSCRAYGESHRE</sequence>
<gene>
    <name evidence="8" type="ORF">SCODWIG_03830</name>
</gene>
<evidence type="ECO:0000256" key="3">
    <source>
        <dbReference type="ARBA" id="ARBA00022676"/>
    </source>
</evidence>
<keyword evidence="9" id="KW-1185">Reference proteome</keyword>
<feature type="compositionally biased region" description="Low complexity" evidence="6">
    <location>
        <begin position="31"/>
        <end position="51"/>
    </location>
</feature>
<evidence type="ECO:0000256" key="2">
    <source>
        <dbReference type="ARBA" id="ARBA00009486"/>
    </source>
</evidence>
<evidence type="ECO:0008006" key="10">
    <source>
        <dbReference type="Google" id="ProtNLM"/>
    </source>
</evidence>
<dbReference type="OrthoDB" id="3631276at2759"/>
<organism evidence="8 9">
    <name type="scientific">Saccharomycodes ludwigii</name>
    <dbReference type="NCBI Taxonomy" id="36035"/>
    <lineage>
        <taxon>Eukaryota</taxon>
        <taxon>Fungi</taxon>
        <taxon>Dikarya</taxon>
        <taxon>Ascomycota</taxon>
        <taxon>Saccharomycotina</taxon>
        <taxon>Saccharomycetes</taxon>
        <taxon>Saccharomycodales</taxon>
        <taxon>Saccharomycodaceae</taxon>
        <taxon>Saccharomycodes</taxon>
    </lineage>
</organism>
<keyword evidence="7" id="KW-1133">Transmembrane helix</keyword>
<keyword evidence="3" id="KW-0328">Glycosyltransferase</keyword>
<dbReference type="Proteomes" id="UP000262825">
    <property type="component" value="Unassembled WGS sequence"/>
</dbReference>
<dbReference type="AlphaFoldDB" id="A0A376BBK2"/>
<comment type="subcellular location">
    <subcellularLocation>
        <location evidence="1">Membrane</location>
        <topology evidence="1">Single-pass type II membrane protein</topology>
    </subcellularLocation>
</comment>
<keyword evidence="7" id="KW-0472">Membrane</keyword>
<evidence type="ECO:0000256" key="5">
    <source>
        <dbReference type="ARBA" id="ARBA00023316"/>
    </source>
</evidence>
<comment type="similarity">
    <text evidence="2">Belongs to the BMT family.</text>
</comment>
<name>A0A376BBK2_9ASCO</name>
<dbReference type="Pfam" id="PF12141">
    <property type="entry name" value="BMT"/>
    <property type="match status" value="2"/>
</dbReference>
<accession>A0A376BBK2</accession>
<evidence type="ECO:0000256" key="7">
    <source>
        <dbReference type="SAM" id="Phobius"/>
    </source>
</evidence>
<dbReference type="InterPro" id="IPR021988">
    <property type="entry name" value="BMT1"/>
</dbReference>
<evidence type="ECO:0000256" key="4">
    <source>
        <dbReference type="ARBA" id="ARBA00022968"/>
    </source>
</evidence>
<dbReference type="GO" id="GO:0071555">
    <property type="term" value="P:cell wall organization"/>
    <property type="evidence" value="ECO:0007669"/>
    <property type="project" value="UniProtKB-KW"/>
</dbReference>
<dbReference type="EMBL" id="UFAJ01001108">
    <property type="protein sequence ID" value="SSD62068.1"/>
    <property type="molecule type" value="Genomic_DNA"/>
</dbReference>
<proteinExistence type="inferred from homology"/>
<keyword evidence="3" id="KW-0808">Transferase</keyword>
<feature type="transmembrane region" description="Helical" evidence="7">
    <location>
        <begin position="77"/>
        <end position="96"/>
    </location>
</feature>
<dbReference type="GO" id="GO:0000030">
    <property type="term" value="F:mannosyltransferase activity"/>
    <property type="evidence" value="ECO:0007669"/>
    <property type="project" value="InterPro"/>
</dbReference>
<protein>
    <recommendedName>
        <fullName evidence="10">Beta-mannosyltransferase 1</fullName>
    </recommendedName>
</protein>
<keyword evidence="4" id="KW-0735">Signal-anchor</keyword>
<reference evidence="9" key="1">
    <citation type="submission" date="2018-06" db="EMBL/GenBank/DDBJ databases">
        <authorList>
            <person name="Guldener U."/>
        </authorList>
    </citation>
    <scope>NUCLEOTIDE SEQUENCE [LARGE SCALE GENOMIC DNA]</scope>
    <source>
        <strain evidence="9">UTAD17</strain>
    </source>
</reference>
<keyword evidence="7" id="KW-0812">Transmembrane</keyword>
<dbReference type="VEuPathDB" id="FungiDB:SCODWIG_03830"/>
<evidence type="ECO:0000313" key="8">
    <source>
        <dbReference type="EMBL" id="SSD62068.1"/>
    </source>
</evidence>
<feature type="region of interest" description="Disordered" evidence="6">
    <location>
        <begin position="1"/>
        <end position="51"/>
    </location>
</feature>
<feature type="compositionally biased region" description="Basic and acidic residues" evidence="6">
    <location>
        <begin position="8"/>
        <end position="27"/>
    </location>
</feature>
<keyword evidence="5" id="KW-0961">Cell wall biogenesis/degradation</keyword>
<evidence type="ECO:0000256" key="1">
    <source>
        <dbReference type="ARBA" id="ARBA00004606"/>
    </source>
</evidence>
<evidence type="ECO:0000313" key="9">
    <source>
        <dbReference type="Proteomes" id="UP000262825"/>
    </source>
</evidence>
<evidence type="ECO:0000256" key="6">
    <source>
        <dbReference type="SAM" id="MobiDB-lite"/>
    </source>
</evidence>